<protein>
    <recommendedName>
        <fullName evidence="1">Smf/DprA SLOG domain-containing protein</fullName>
    </recommendedName>
</protein>
<keyword evidence="3" id="KW-1185">Reference proteome</keyword>
<name>A0A0F3GTQ4_9BACT</name>
<dbReference type="Pfam" id="PF02481">
    <property type="entry name" value="DNA_processg_A"/>
    <property type="match status" value="1"/>
</dbReference>
<dbReference type="EMBL" id="LACI01001634">
    <property type="protein sequence ID" value="KJU84073.1"/>
    <property type="molecule type" value="Genomic_DNA"/>
</dbReference>
<comment type="caution">
    <text evidence="2">The sequence shown here is derived from an EMBL/GenBank/DDBJ whole genome shotgun (WGS) entry which is preliminary data.</text>
</comment>
<gene>
    <name evidence="2" type="ORF">MBAV_003749</name>
</gene>
<evidence type="ECO:0000313" key="3">
    <source>
        <dbReference type="Proteomes" id="UP000033423"/>
    </source>
</evidence>
<sequence length="148" mass="16758">MELLNLHKVAFLCSRKCPERVVLRSYEWAIEQRQKGVCVLSGFHSSIEKDVLYFLLKGNQPIILALARGFTKDIEPQLRRQIDKNRLLIITPFEETVKRVTGETAGLRNRLMLELADEIVVAYAGKGGNLDKLVSETMTSGKIVRMLG</sequence>
<evidence type="ECO:0000313" key="2">
    <source>
        <dbReference type="EMBL" id="KJU84073.1"/>
    </source>
</evidence>
<dbReference type="InterPro" id="IPR057666">
    <property type="entry name" value="DrpA_SLOG"/>
</dbReference>
<evidence type="ECO:0000259" key="1">
    <source>
        <dbReference type="Pfam" id="PF02481"/>
    </source>
</evidence>
<feature type="domain" description="Smf/DprA SLOG" evidence="1">
    <location>
        <begin position="2"/>
        <end position="128"/>
    </location>
</feature>
<dbReference type="Proteomes" id="UP000033423">
    <property type="component" value="Unassembled WGS sequence"/>
</dbReference>
<proteinExistence type="predicted"/>
<dbReference type="Gene3D" id="3.40.50.450">
    <property type="match status" value="1"/>
</dbReference>
<reference evidence="2 3" key="1">
    <citation type="submission" date="2015-02" db="EMBL/GenBank/DDBJ databases">
        <title>Single-cell genomics of uncultivated deep-branching MTB reveals a conserved set of magnetosome genes.</title>
        <authorList>
            <person name="Kolinko S."/>
            <person name="Richter M."/>
            <person name="Glockner F.O."/>
            <person name="Brachmann A."/>
            <person name="Schuler D."/>
        </authorList>
    </citation>
    <scope>NUCLEOTIDE SEQUENCE [LARGE SCALE GENOMIC DNA]</scope>
    <source>
        <strain evidence="2">TM-1</strain>
    </source>
</reference>
<dbReference type="AlphaFoldDB" id="A0A0F3GTQ4"/>
<organism evidence="2 3">
    <name type="scientific">Candidatus Magnetobacterium bavaricum</name>
    <dbReference type="NCBI Taxonomy" id="29290"/>
    <lineage>
        <taxon>Bacteria</taxon>
        <taxon>Pseudomonadati</taxon>
        <taxon>Nitrospirota</taxon>
        <taxon>Thermodesulfovibrionia</taxon>
        <taxon>Thermodesulfovibrionales</taxon>
        <taxon>Candidatus Magnetobacteriaceae</taxon>
        <taxon>Candidatus Magnetobacterium</taxon>
    </lineage>
</organism>
<accession>A0A0F3GTQ4</accession>